<feature type="binding site" evidence="4">
    <location>
        <position position="262"/>
    </location>
    <ligand>
        <name>FAD</name>
        <dbReference type="ChEBI" id="CHEBI:57692"/>
    </ligand>
</feature>
<keyword evidence="7" id="KW-0456">Lyase</keyword>
<comment type="similarity">
    <text evidence="5">Belongs to the DNA photolyase family.</text>
</comment>
<feature type="binding site" evidence="4">
    <location>
        <begin position="365"/>
        <end position="367"/>
    </location>
    <ligand>
        <name>FAD</name>
        <dbReference type="ChEBI" id="CHEBI:57692"/>
    </ligand>
</feature>
<comment type="cofactor">
    <cofactor evidence="4">
        <name>FAD</name>
        <dbReference type="ChEBI" id="CHEBI:57692"/>
    </cofactor>
    <text evidence="4">Binds 1 FAD per subunit.</text>
</comment>
<evidence type="ECO:0000256" key="4">
    <source>
        <dbReference type="PIRSR" id="PIRSR602081-1"/>
    </source>
</evidence>
<dbReference type="PRINTS" id="PR00147">
    <property type="entry name" value="DNAPHOTLYASE"/>
</dbReference>
<dbReference type="Pfam" id="PF00875">
    <property type="entry name" value="DNA_photolyase"/>
    <property type="match status" value="1"/>
</dbReference>
<dbReference type="InterPro" id="IPR005101">
    <property type="entry name" value="Cryptochr/Photolyase_FAD-bd"/>
</dbReference>
<evidence type="ECO:0000256" key="5">
    <source>
        <dbReference type="RuleBase" id="RU004182"/>
    </source>
</evidence>
<dbReference type="InterPro" id="IPR036155">
    <property type="entry name" value="Crypto/Photolyase_N_sf"/>
</dbReference>
<protein>
    <submittedName>
        <fullName evidence="7">Deoxyribodipyrimidine photo-lyase</fullName>
    </submittedName>
</protein>
<sequence>MSDIIRRGYNWGMTTRSIVWFRRDLRLRDHPALSEACSEGEVLPVFVVDPAFDGAGAPRRALLHDCLAALDDATGGALVVRHGDPADEIPALADEIDASTVYVSKDYGPYGRKRDEQIADALRGADRRLRGIGSPYAVDPGTVRKDDGDPYSVFTPFSKKWRACGWSDPIDAPRRPNWIEAPSDGLPERPDVDVDIPSAGEDNVLARWRRFRDDGLDDYDERRDLPAVDGTSRLSPFLKYGVVHPRQLLAESDARSKAQATFQSELAWRDFYADVLFHSPDSAWEHWNDKFDAIRYDHNQAAKNKFERWCEGRTGFPIVDAGMRQLVESGWMHNRVRMITASFLVKDLHLPWTWGARFFLQHLLDGDLASNNHGWQWAAGSGTDAAPYFRVFNPTSQQERWDPDGEYVHRWIPELDSDDYPDPMVDHKAERQEALDRYEAVKGSSS</sequence>
<dbReference type="InterPro" id="IPR006050">
    <property type="entry name" value="DNA_photolyase_N"/>
</dbReference>
<dbReference type="Gene3D" id="3.40.50.620">
    <property type="entry name" value="HUPs"/>
    <property type="match status" value="1"/>
</dbReference>
<dbReference type="GO" id="GO:0006139">
    <property type="term" value="P:nucleobase-containing compound metabolic process"/>
    <property type="evidence" value="ECO:0007669"/>
    <property type="project" value="UniProtKB-ARBA"/>
</dbReference>
<dbReference type="PROSITE" id="PS51645">
    <property type="entry name" value="PHR_CRY_ALPHA_BETA"/>
    <property type="match status" value="1"/>
</dbReference>
<dbReference type="GO" id="GO:0003677">
    <property type="term" value="F:DNA binding"/>
    <property type="evidence" value="ECO:0007669"/>
    <property type="project" value="TreeGrafter"/>
</dbReference>
<keyword evidence="2 4" id="KW-0274">FAD</keyword>
<evidence type="ECO:0000313" key="7">
    <source>
        <dbReference type="EMBL" id="TDT16067.1"/>
    </source>
</evidence>
<dbReference type="Proteomes" id="UP000294558">
    <property type="component" value="Unassembled WGS sequence"/>
</dbReference>
<gene>
    <name evidence="7" type="ORF">BDK89_1649</name>
</gene>
<comment type="caution">
    <text evidence="7">The sequence shown here is derived from an EMBL/GenBank/DDBJ whole genome shotgun (WGS) entry which is preliminary data.</text>
</comment>
<dbReference type="GO" id="GO:0071949">
    <property type="term" value="F:FAD binding"/>
    <property type="evidence" value="ECO:0007669"/>
    <property type="project" value="TreeGrafter"/>
</dbReference>
<reference evidence="7 8" key="1">
    <citation type="submission" date="2019-03" db="EMBL/GenBank/DDBJ databases">
        <title>Sequencing the genomes of 1000 actinobacteria strains.</title>
        <authorList>
            <person name="Klenk H.-P."/>
        </authorList>
    </citation>
    <scope>NUCLEOTIDE SEQUENCE [LARGE SCALE GENOMIC DNA]</scope>
    <source>
        <strain evidence="7 8">DSM 18936</strain>
    </source>
</reference>
<feature type="binding site" evidence="4">
    <location>
        <begin position="265"/>
        <end position="272"/>
    </location>
    <ligand>
        <name>FAD</name>
        <dbReference type="ChEBI" id="CHEBI:57692"/>
    </ligand>
</feature>
<evidence type="ECO:0000256" key="1">
    <source>
        <dbReference type="ARBA" id="ARBA00022630"/>
    </source>
</evidence>
<dbReference type="GO" id="GO:0009416">
    <property type="term" value="P:response to light stimulus"/>
    <property type="evidence" value="ECO:0007669"/>
    <property type="project" value="TreeGrafter"/>
</dbReference>
<keyword evidence="3 5" id="KW-0157">Chromophore</keyword>
<feature type="binding site" evidence="4">
    <location>
        <position position="219"/>
    </location>
    <ligand>
        <name>FAD</name>
        <dbReference type="ChEBI" id="CHEBI:57692"/>
    </ligand>
</feature>
<dbReference type="InterPro" id="IPR002081">
    <property type="entry name" value="Cryptochrome/DNA_photolyase_1"/>
</dbReference>
<dbReference type="GO" id="GO:0003904">
    <property type="term" value="F:deoxyribodipyrimidine photo-lyase activity"/>
    <property type="evidence" value="ECO:0007669"/>
    <property type="project" value="TreeGrafter"/>
</dbReference>
<keyword evidence="8" id="KW-1185">Reference proteome</keyword>
<keyword evidence="1 4" id="KW-0285">Flavoprotein</keyword>
<dbReference type="Gene3D" id="1.10.579.10">
    <property type="entry name" value="DNA Cyclobutane Dipyrimidine Photolyase, subunit A, domain 3"/>
    <property type="match status" value="1"/>
</dbReference>
<dbReference type="PROSITE" id="PS00394">
    <property type="entry name" value="DNA_PHOTOLYASES_1_1"/>
    <property type="match status" value="1"/>
</dbReference>
<dbReference type="AlphaFoldDB" id="A0A4R7HXY2"/>
<dbReference type="InterPro" id="IPR014729">
    <property type="entry name" value="Rossmann-like_a/b/a_fold"/>
</dbReference>
<evidence type="ECO:0000313" key="8">
    <source>
        <dbReference type="Proteomes" id="UP000294558"/>
    </source>
</evidence>
<organism evidence="7 8">
    <name type="scientific">Ilumatobacter fluminis</name>
    <dbReference type="NCBI Taxonomy" id="467091"/>
    <lineage>
        <taxon>Bacteria</taxon>
        <taxon>Bacillati</taxon>
        <taxon>Actinomycetota</taxon>
        <taxon>Acidimicrobiia</taxon>
        <taxon>Acidimicrobiales</taxon>
        <taxon>Ilumatobacteraceae</taxon>
        <taxon>Ilumatobacter</taxon>
    </lineage>
</organism>
<dbReference type="PANTHER" id="PTHR11455:SF9">
    <property type="entry name" value="CRYPTOCHROME CIRCADIAN CLOCK 5 ISOFORM X1"/>
    <property type="match status" value="1"/>
</dbReference>
<dbReference type="PANTHER" id="PTHR11455">
    <property type="entry name" value="CRYPTOCHROME"/>
    <property type="match status" value="1"/>
</dbReference>
<name>A0A4R7HXY2_9ACTN</name>
<dbReference type="SUPFAM" id="SSF52425">
    <property type="entry name" value="Cryptochrome/photolyase, N-terminal domain"/>
    <property type="match status" value="1"/>
</dbReference>
<evidence type="ECO:0000256" key="2">
    <source>
        <dbReference type="ARBA" id="ARBA00022827"/>
    </source>
</evidence>
<dbReference type="Pfam" id="PF03441">
    <property type="entry name" value="FAD_binding_7"/>
    <property type="match status" value="1"/>
</dbReference>
<dbReference type="Gene3D" id="1.25.40.80">
    <property type="match status" value="1"/>
</dbReference>
<dbReference type="EMBL" id="SOAU01000001">
    <property type="protein sequence ID" value="TDT16067.1"/>
    <property type="molecule type" value="Genomic_DNA"/>
</dbReference>
<feature type="domain" description="Photolyase/cryptochrome alpha/beta" evidence="6">
    <location>
        <begin position="15"/>
        <end position="137"/>
    </location>
</feature>
<proteinExistence type="inferred from homology"/>
<dbReference type="InterPro" id="IPR018394">
    <property type="entry name" value="DNA_photolyase_1_CS_C"/>
</dbReference>
<feature type="binding site" evidence="4">
    <location>
        <begin position="231"/>
        <end position="235"/>
    </location>
    <ligand>
        <name>FAD</name>
        <dbReference type="ChEBI" id="CHEBI:57692"/>
    </ligand>
</feature>
<accession>A0A4R7HXY2</accession>
<dbReference type="SUPFAM" id="SSF48173">
    <property type="entry name" value="Cryptochrome/photolyase FAD-binding domain"/>
    <property type="match status" value="1"/>
</dbReference>
<evidence type="ECO:0000256" key="3">
    <source>
        <dbReference type="ARBA" id="ARBA00022991"/>
    </source>
</evidence>
<evidence type="ECO:0000259" key="6">
    <source>
        <dbReference type="PROSITE" id="PS51645"/>
    </source>
</evidence>
<dbReference type="GO" id="GO:0006950">
    <property type="term" value="P:response to stress"/>
    <property type="evidence" value="ECO:0007669"/>
    <property type="project" value="UniProtKB-ARBA"/>
</dbReference>
<dbReference type="InterPro" id="IPR036134">
    <property type="entry name" value="Crypto/Photolyase_FAD-like_sf"/>
</dbReference>